<dbReference type="InterPro" id="IPR002645">
    <property type="entry name" value="STAS_dom"/>
</dbReference>
<evidence type="ECO:0000313" key="4">
    <source>
        <dbReference type="Proteomes" id="UP000631535"/>
    </source>
</evidence>
<dbReference type="PANTHER" id="PTHR33495:SF2">
    <property type="entry name" value="ANTI-SIGMA FACTOR ANTAGONIST TM_1081-RELATED"/>
    <property type="match status" value="1"/>
</dbReference>
<name>A0ABQ2MCV3_9ACTN</name>
<dbReference type="RefSeq" id="WP_189037409.1">
    <property type="nucleotide sequence ID" value="NZ_BMMP01000008.1"/>
</dbReference>
<dbReference type="PANTHER" id="PTHR33495">
    <property type="entry name" value="ANTI-SIGMA FACTOR ANTAGONIST TM_1081-RELATED-RELATED"/>
    <property type="match status" value="1"/>
</dbReference>
<dbReference type="SUPFAM" id="SSF52091">
    <property type="entry name" value="SpoIIaa-like"/>
    <property type="match status" value="1"/>
</dbReference>
<dbReference type="InterPro" id="IPR058548">
    <property type="entry name" value="MlaB-like_STAS"/>
</dbReference>
<dbReference type="Pfam" id="PF13466">
    <property type="entry name" value="STAS_2"/>
    <property type="match status" value="1"/>
</dbReference>
<gene>
    <name evidence="3" type="ORF">GCM10012287_27470</name>
</gene>
<dbReference type="Gene3D" id="3.30.750.24">
    <property type="entry name" value="STAS domain"/>
    <property type="match status" value="1"/>
</dbReference>
<dbReference type="PROSITE" id="PS50801">
    <property type="entry name" value="STAS"/>
    <property type="match status" value="1"/>
</dbReference>
<evidence type="ECO:0000313" key="3">
    <source>
        <dbReference type="EMBL" id="GGO49643.1"/>
    </source>
</evidence>
<comment type="caution">
    <text evidence="3">The sequence shown here is derived from an EMBL/GenBank/DDBJ whole genome shotgun (WGS) entry which is preliminary data.</text>
</comment>
<dbReference type="Proteomes" id="UP000631535">
    <property type="component" value="Unassembled WGS sequence"/>
</dbReference>
<feature type="region of interest" description="Disordered" evidence="1">
    <location>
        <begin position="1"/>
        <end position="42"/>
    </location>
</feature>
<evidence type="ECO:0000256" key="1">
    <source>
        <dbReference type="SAM" id="MobiDB-lite"/>
    </source>
</evidence>
<dbReference type="CDD" id="cd07043">
    <property type="entry name" value="STAS_anti-anti-sigma_factors"/>
    <property type="match status" value="1"/>
</dbReference>
<feature type="compositionally biased region" description="Basic and acidic residues" evidence="1">
    <location>
        <begin position="12"/>
        <end position="25"/>
    </location>
</feature>
<proteinExistence type="predicted"/>
<reference evidence="4" key="1">
    <citation type="journal article" date="2019" name="Int. J. Syst. Evol. Microbiol.">
        <title>The Global Catalogue of Microorganisms (GCM) 10K type strain sequencing project: providing services to taxonomists for standard genome sequencing and annotation.</title>
        <authorList>
            <consortium name="The Broad Institute Genomics Platform"/>
            <consortium name="The Broad Institute Genome Sequencing Center for Infectious Disease"/>
            <person name="Wu L."/>
            <person name="Ma J."/>
        </authorList>
    </citation>
    <scope>NUCLEOTIDE SEQUENCE [LARGE SCALE GENOMIC DNA]</scope>
    <source>
        <strain evidence="4">CGMCC 4.7178</strain>
    </source>
</reference>
<feature type="domain" description="STAS" evidence="2">
    <location>
        <begin position="31"/>
        <end position="136"/>
    </location>
</feature>
<accession>A0ABQ2MCV3</accession>
<organism evidence="3 4">
    <name type="scientific">Streptomyces daqingensis</name>
    <dbReference type="NCBI Taxonomy" id="1472640"/>
    <lineage>
        <taxon>Bacteria</taxon>
        <taxon>Bacillati</taxon>
        <taxon>Actinomycetota</taxon>
        <taxon>Actinomycetes</taxon>
        <taxon>Kitasatosporales</taxon>
        <taxon>Streptomycetaceae</taxon>
        <taxon>Streptomyces</taxon>
    </lineage>
</organism>
<dbReference type="EMBL" id="BMMP01000008">
    <property type="protein sequence ID" value="GGO49643.1"/>
    <property type="molecule type" value="Genomic_DNA"/>
</dbReference>
<keyword evidence="4" id="KW-1185">Reference proteome</keyword>
<protein>
    <recommendedName>
        <fullName evidence="2">STAS domain-containing protein</fullName>
    </recommendedName>
</protein>
<dbReference type="InterPro" id="IPR036513">
    <property type="entry name" value="STAS_dom_sf"/>
</dbReference>
<sequence length="141" mass="14925">MTMYDAVTTGDDASREPEPKQRESGADDAPSPVSREQRDGTELLTLSGDLDLDVVEEIAPVLEAALAAQPGGLVIDLSNVTFADSSALNMLLRTHARTKLHLGGPLQPVVRRLFEITGIESVLNLHDSAAAALEAAGRARP</sequence>
<evidence type="ECO:0000259" key="2">
    <source>
        <dbReference type="PROSITE" id="PS50801"/>
    </source>
</evidence>